<evidence type="ECO:0000313" key="4">
    <source>
        <dbReference type="EMBL" id="SVC47439.1"/>
    </source>
</evidence>
<evidence type="ECO:0008006" key="5">
    <source>
        <dbReference type="Google" id="ProtNLM"/>
    </source>
</evidence>
<feature type="domain" description="Sulphate adenylyltransferase catalytic" evidence="2">
    <location>
        <begin position="151"/>
        <end position="182"/>
    </location>
</feature>
<dbReference type="PANTHER" id="PTHR42700:SF1">
    <property type="entry name" value="SULFATE ADENYLYLTRANSFERASE"/>
    <property type="match status" value="1"/>
</dbReference>
<reference evidence="4" key="1">
    <citation type="submission" date="2018-05" db="EMBL/GenBank/DDBJ databases">
        <authorList>
            <person name="Lanie J.A."/>
            <person name="Ng W.-L."/>
            <person name="Kazmierczak K.M."/>
            <person name="Andrzejewski T.M."/>
            <person name="Davidsen T.M."/>
            <person name="Wayne K.J."/>
            <person name="Tettelin H."/>
            <person name="Glass J.I."/>
            <person name="Rusch D."/>
            <person name="Podicherti R."/>
            <person name="Tsui H.-C.T."/>
            <person name="Winkler M.E."/>
        </authorList>
    </citation>
    <scope>NUCLEOTIDE SEQUENCE</scope>
</reference>
<name>A0A382MEY4_9ZZZZ</name>
<dbReference type="GO" id="GO:0004781">
    <property type="term" value="F:sulfate adenylyltransferase (ATP) activity"/>
    <property type="evidence" value="ECO:0007669"/>
    <property type="project" value="InterPro"/>
</dbReference>
<proteinExistence type="predicted"/>
<dbReference type="InterPro" id="IPR015947">
    <property type="entry name" value="PUA-like_sf"/>
</dbReference>
<dbReference type="InterPro" id="IPR024951">
    <property type="entry name" value="Sulfurylase_cat_dom"/>
</dbReference>
<dbReference type="InterPro" id="IPR025980">
    <property type="entry name" value="ATP-Sase_PUA-like_dom"/>
</dbReference>
<gene>
    <name evidence="4" type="ORF">METZ01_LOCUS300293</name>
</gene>
<keyword evidence="1" id="KW-0808">Transferase</keyword>
<dbReference type="Gene3D" id="3.40.50.620">
    <property type="entry name" value="HUPs"/>
    <property type="match status" value="1"/>
</dbReference>
<accession>A0A382MEY4</accession>
<dbReference type="InterPro" id="IPR050512">
    <property type="entry name" value="Sulf_AdTrans/APS_kinase"/>
</dbReference>
<feature type="domain" description="ATP-sulfurylase PUA-like" evidence="3">
    <location>
        <begin position="3"/>
        <end position="141"/>
    </location>
</feature>
<dbReference type="GO" id="GO:0019379">
    <property type="term" value="P:sulfate assimilation, phosphoadenylyl sulfate reduction by phosphoadenylyl-sulfate reductase (thioredoxin)"/>
    <property type="evidence" value="ECO:0007669"/>
    <property type="project" value="TreeGrafter"/>
</dbReference>
<feature type="non-terminal residue" evidence="4">
    <location>
        <position position="182"/>
    </location>
</feature>
<evidence type="ECO:0000259" key="2">
    <source>
        <dbReference type="Pfam" id="PF01747"/>
    </source>
</evidence>
<dbReference type="SUPFAM" id="SSF88697">
    <property type="entry name" value="PUA domain-like"/>
    <property type="match status" value="1"/>
</dbReference>
<dbReference type="Pfam" id="PF01747">
    <property type="entry name" value="ATP-sulfurylase"/>
    <property type="match status" value="1"/>
</dbReference>
<dbReference type="Gene3D" id="3.10.400.10">
    <property type="entry name" value="Sulfate adenylyltransferase"/>
    <property type="match status" value="1"/>
</dbReference>
<dbReference type="InterPro" id="IPR014729">
    <property type="entry name" value="Rossmann-like_a/b/a_fold"/>
</dbReference>
<dbReference type="AlphaFoldDB" id="A0A382MEY4"/>
<organism evidence="4">
    <name type="scientific">marine metagenome</name>
    <dbReference type="NCBI Taxonomy" id="408172"/>
    <lineage>
        <taxon>unclassified sequences</taxon>
        <taxon>metagenomes</taxon>
        <taxon>ecological metagenomes</taxon>
    </lineage>
</organism>
<dbReference type="Pfam" id="PF14306">
    <property type="entry name" value="PUA_2"/>
    <property type="match status" value="1"/>
</dbReference>
<dbReference type="EMBL" id="UINC01093203">
    <property type="protein sequence ID" value="SVC47439.1"/>
    <property type="molecule type" value="Genomic_DNA"/>
</dbReference>
<dbReference type="SUPFAM" id="SSF52374">
    <property type="entry name" value="Nucleotidylyl transferase"/>
    <property type="match status" value="1"/>
</dbReference>
<protein>
    <recommendedName>
        <fullName evidence="5">ATP-sulfurylase PUA-like domain-containing protein</fullName>
    </recommendedName>
</protein>
<sequence>MSGLKKQSNQIVSLTLSERQLCDLELILNGGFHPLNGFLNKEDYESVLTSMRLTSGDLWPIPINLDISEKTSEMISIGDDIALRDKEGFALAIMHVVNKWKPDKDKEAQNIFGTTDILHPGVNYLQNKSRSIYLGGPVTGLRLPKHYNYQSLRMTPEDVKNKFMELGWEKVVAFQTRNPMHR</sequence>
<dbReference type="GO" id="GO:0005737">
    <property type="term" value="C:cytoplasm"/>
    <property type="evidence" value="ECO:0007669"/>
    <property type="project" value="TreeGrafter"/>
</dbReference>
<evidence type="ECO:0000259" key="3">
    <source>
        <dbReference type="Pfam" id="PF14306"/>
    </source>
</evidence>
<evidence type="ECO:0000256" key="1">
    <source>
        <dbReference type="ARBA" id="ARBA00022679"/>
    </source>
</evidence>
<dbReference type="PANTHER" id="PTHR42700">
    <property type="entry name" value="SULFATE ADENYLYLTRANSFERASE"/>
    <property type="match status" value="1"/>
</dbReference>
<dbReference type="GO" id="GO:0010134">
    <property type="term" value="P:sulfate assimilation via adenylyl sulfate reduction"/>
    <property type="evidence" value="ECO:0007669"/>
    <property type="project" value="TreeGrafter"/>
</dbReference>